<keyword evidence="1" id="KW-0472">Membrane</keyword>
<gene>
    <name evidence="3" type="ORF">PBLR_12579</name>
</gene>
<dbReference type="Pfam" id="PF05569">
    <property type="entry name" value="Peptidase_M56"/>
    <property type="match status" value="1"/>
</dbReference>
<evidence type="ECO:0000256" key="1">
    <source>
        <dbReference type="SAM" id="Phobius"/>
    </source>
</evidence>
<protein>
    <recommendedName>
        <fullName evidence="2">Peptidase M56 domain-containing protein</fullName>
    </recommendedName>
</protein>
<dbReference type="PANTHER" id="PTHR34978:SF3">
    <property type="entry name" value="SLR0241 PROTEIN"/>
    <property type="match status" value="1"/>
</dbReference>
<feature type="transmembrane region" description="Helical" evidence="1">
    <location>
        <begin position="6"/>
        <end position="28"/>
    </location>
</feature>
<sequence>MKLIETLFYLMLTASLASTVIILPLLLTRKLLFNRLGPRIFHVLWILVLIKLLVPIAPQSPVSLFNLVPHDINWPTWTAEQPISSENKMEPSLIVKNSETTTNVNPAPIPMQTEESSSIVNPPLQPYTYEEERDPPNKMLTIGSMVWIAGILSLTTYYLFVVLRFKKRVGVSCKLENHEVLSILEACKAKLGITRPIPIYETTRLHSPCIYGLTKPRIYLPADIVTIADSRQLMHIILHELTHYKRTDLWFNFLWTLAAVLHWFNPFVWISLKKIKADREVACDAGVLEMLDEHESSAYGMTLLMLSRLFTRTSSPQVNLSNFFENNREMKRRITMISKFRKGTYKLSAFTIILLLGLGAVILTNSSEHANGAESGSKQKSSPSTFKIQGEMDWYKWFNNLERANDFVSFPYKVPDYLPEGYQLRSINVDEKHESSKDDKVTINFSSNHGKVDEKQFEVIASTGSIVTRELSQLLEGGQTTKIPGPSWGEALPQTYIQEEVTYADIRGILLTTVQKYEHHEPEIEKTFFWRDEGVYYAIQFYSEDHTLEEGLPRNWRLISQDELEKILNSFKYPEQIQHVSYDGKGRSFPLYDEKDLQKAEKLLGFKVKLTLSNNKLKLTDSIMFQAGDQYADYFKYSLNAVENSYRAADDSQESNLTVYQSKLPLMNGSQLTLIRKLDMDGIGISAYKDHNHVFGGPYYNNGNIISETYYIWKQDDIYFTAYLDDNKFTKKRQEELLKAFILAPR</sequence>
<dbReference type="EMBL" id="LS992241">
    <property type="protein sequence ID" value="SYX84157.1"/>
    <property type="molecule type" value="Genomic_DNA"/>
</dbReference>
<feature type="transmembrane region" description="Helical" evidence="1">
    <location>
        <begin position="40"/>
        <end position="57"/>
    </location>
</feature>
<keyword evidence="1" id="KW-0812">Transmembrane</keyword>
<evidence type="ECO:0000259" key="2">
    <source>
        <dbReference type="Pfam" id="PF05569"/>
    </source>
</evidence>
<dbReference type="InterPro" id="IPR052173">
    <property type="entry name" value="Beta-lactam_resp_regulator"/>
</dbReference>
<proteinExistence type="predicted"/>
<dbReference type="AlphaFoldDB" id="A0A383RAG1"/>
<accession>A0A383RAG1</accession>
<feature type="transmembrane region" description="Helical" evidence="1">
    <location>
        <begin position="249"/>
        <end position="270"/>
    </location>
</feature>
<dbReference type="Proteomes" id="UP000304148">
    <property type="component" value="Chromosome"/>
</dbReference>
<dbReference type="CDD" id="cd07341">
    <property type="entry name" value="M56_BlaR1_MecR1_like"/>
    <property type="match status" value="1"/>
</dbReference>
<name>A0A383RAG1_PAEAL</name>
<reference evidence="4" key="1">
    <citation type="submission" date="2018-08" db="EMBL/GenBank/DDBJ databases">
        <authorList>
            <person name="Chevrot R."/>
        </authorList>
    </citation>
    <scope>NUCLEOTIDE SEQUENCE [LARGE SCALE GENOMIC DNA]</scope>
</reference>
<organism evidence="3 4">
    <name type="scientific">Paenibacillus alvei</name>
    <name type="common">Bacillus alvei</name>
    <dbReference type="NCBI Taxonomy" id="44250"/>
    <lineage>
        <taxon>Bacteria</taxon>
        <taxon>Bacillati</taxon>
        <taxon>Bacillota</taxon>
        <taxon>Bacilli</taxon>
        <taxon>Bacillales</taxon>
        <taxon>Paenibacillaceae</taxon>
        <taxon>Paenibacillus</taxon>
    </lineage>
</organism>
<evidence type="ECO:0000313" key="4">
    <source>
        <dbReference type="Proteomes" id="UP000304148"/>
    </source>
</evidence>
<dbReference type="PANTHER" id="PTHR34978">
    <property type="entry name" value="POSSIBLE SENSOR-TRANSDUCER PROTEIN BLAR"/>
    <property type="match status" value="1"/>
</dbReference>
<dbReference type="InterPro" id="IPR008756">
    <property type="entry name" value="Peptidase_M56"/>
</dbReference>
<feature type="domain" description="Peptidase M56" evidence="2">
    <location>
        <begin position="11"/>
        <end position="337"/>
    </location>
</feature>
<feature type="transmembrane region" description="Helical" evidence="1">
    <location>
        <begin position="139"/>
        <end position="160"/>
    </location>
</feature>
<keyword evidence="1" id="KW-1133">Transmembrane helix</keyword>
<evidence type="ECO:0000313" key="3">
    <source>
        <dbReference type="EMBL" id="SYX84157.1"/>
    </source>
</evidence>